<keyword evidence="3" id="KW-1185">Reference proteome</keyword>
<sequence length="77" mass="8735">MTAVDSRDTIARFRFAGKDMIRLTLTENSLFPQRFTMLRWDAVEVNLRFKADVSDDELELCPWSPPQGNPGATTETG</sequence>
<name>A0A084WJZ4_ANOSI</name>
<evidence type="ECO:0000313" key="2">
    <source>
        <dbReference type="EnsemblMetazoa" id="ASIC018889-PA"/>
    </source>
</evidence>
<protein>
    <submittedName>
        <fullName evidence="1 2">Sugar ABC transporter permease</fullName>
    </submittedName>
</protein>
<dbReference type="VEuPathDB" id="VectorBase:ASIC018889"/>
<dbReference type="AlphaFoldDB" id="A0A084WJZ4"/>
<evidence type="ECO:0000313" key="1">
    <source>
        <dbReference type="EMBL" id="KFB50538.1"/>
    </source>
</evidence>
<dbReference type="Proteomes" id="UP000030765">
    <property type="component" value="Unassembled WGS sequence"/>
</dbReference>
<reference evidence="2" key="2">
    <citation type="submission" date="2020-05" db="UniProtKB">
        <authorList>
            <consortium name="EnsemblMetazoa"/>
        </authorList>
    </citation>
    <scope>IDENTIFICATION</scope>
</reference>
<gene>
    <name evidence="1" type="ORF">ZHAS_00018889</name>
</gene>
<reference evidence="1 3" key="1">
    <citation type="journal article" date="2014" name="BMC Genomics">
        <title>Genome sequence of Anopheles sinensis provides insight into genetics basis of mosquito competence for malaria parasites.</title>
        <authorList>
            <person name="Zhou D."/>
            <person name="Zhang D."/>
            <person name="Ding G."/>
            <person name="Shi L."/>
            <person name="Hou Q."/>
            <person name="Ye Y."/>
            <person name="Xu Y."/>
            <person name="Zhou H."/>
            <person name="Xiong C."/>
            <person name="Li S."/>
            <person name="Yu J."/>
            <person name="Hong S."/>
            <person name="Yu X."/>
            <person name="Zou P."/>
            <person name="Chen C."/>
            <person name="Chang X."/>
            <person name="Wang W."/>
            <person name="Lv Y."/>
            <person name="Sun Y."/>
            <person name="Ma L."/>
            <person name="Shen B."/>
            <person name="Zhu C."/>
        </authorList>
    </citation>
    <scope>NUCLEOTIDE SEQUENCE [LARGE SCALE GENOMIC DNA]</scope>
</reference>
<dbReference type="EMBL" id="ATLV01024089">
    <property type="status" value="NOT_ANNOTATED_CDS"/>
    <property type="molecule type" value="Genomic_DNA"/>
</dbReference>
<proteinExistence type="predicted"/>
<evidence type="ECO:0000313" key="3">
    <source>
        <dbReference type="Proteomes" id="UP000030765"/>
    </source>
</evidence>
<organism evidence="1">
    <name type="scientific">Anopheles sinensis</name>
    <name type="common">Mosquito</name>
    <dbReference type="NCBI Taxonomy" id="74873"/>
    <lineage>
        <taxon>Eukaryota</taxon>
        <taxon>Metazoa</taxon>
        <taxon>Ecdysozoa</taxon>
        <taxon>Arthropoda</taxon>
        <taxon>Hexapoda</taxon>
        <taxon>Insecta</taxon>
        <taxon>Pterygota</taxon>
        <taxon>Neoptera</taxon>
        <taxon>Endopterygota</taxon>
        <taxon>Diptera</taxon>
        <taxon>Nematocera</taxon>
        <taxon>Culicoidea</taxon>
        <taxon>Culicidae</taxon>
        <taxon>Anophelinae</taxon>
        <taxon>Anopheles</taxon>
    </lineage>
</organism>
<dbReference type="EnsemblMetazoa" id="ASIC018889-RA">
    <property type="protein sequence ID" value="ASIC018889-PA"/>
    <property type="gene ID" value="ASIC018889"/>
</dbReference>
<accession>A0A084WJZ4</accession>
<dbReference type="EMBL" id="KE525349">
    <property type="protein sequence ID" value="KFB50538.1"/>
    <property type="molecule type" value="Genomic_DNA"/>
</dbReference>